<keyword evidence="3" id="KW-1185">Reference proteome</keyword>
<proteinExistence type="predicted"/>
<protein>
    <submittedName>
        <fullName evidence="2">Uncharacterized protein</fullName>
    </submittedName>
</protein>
<feature type="transmembrane region" description="Helical" evidence="1">
    <location>
        <begin position="366"/>
        <end position="393"/>
    </location>
</feature>
<feature type="transmembrane region" description="Helical" evidence="1">
    <location>
        <begin position="399"/>
        <end position="420"/>
    </location>
</feature>
<keyword evidence="1" id="KW-1133">Transmembrane helix</keyword>
<dbReference type="Proteomes" id="UP001147653">
    <property type="component" value="Unassembled WGS sequence"/>
</dbReference>
<gene>
    <name evidence="2" type="ORF">OJ997_05470</name>
</gene>
<evidence type="ECO:0000313" key="3">
    <source>
        <dbReference type="Proteomes" id="UP001147653"/>
    </source>
</evidence>
<feature type="transmembrane region" description="Helical" evidence="1">
    <location>
        <begin position="176"/>
        <end position="194"/>
    </location>
</feature>
<name>A0A9X3S703_9ACTN</name>
<organism evidence="2 3">
    <name type="scientific">Solirubrobacter phytolaccae</name>
    <dbReference type="NCBI Taxonomy" id="1404360"/>
    <lineage>
        <taxon>Bacteria</taxon>
        <taxon>Bacillati</taxon>
        <taxon>Actinomycetota</taxon>
        <taxon>Thermoleophilia</taxon>
        <taxon>Solirubrobacterales</taxon>
        <taxon>Solirubrobacteraceae</taxon>
        <taxon>Solirubrobacter</taxon>
    </lineage>
</organism>
<dbReference type="AlphaFoldDB" id="A0A9X3S703"/>
<sequence length="433" mass="45692">MTEEIIEAAEDNEPDDAFAGLAAGLLVVSDANWVHRRVETIDILSTELSRRTVSVDFTVPPTLRSPLQVAKGEVLVPIATLEKAPLRHFDLRDERGGVVPCLEQRANGEIATHALVELATLALEDAEMPSPGDRLRADLRTIATARRSPAEAALSGLYQAADSGDPECSLVLADEIFALLLSILATDFILFAVVESAERRRVLKYGYDEPLADQRSQRLRLVQGLGLAPLAFQIDVPVAAGCRSYHAEVVIPEELRLSYAELVDGRSGEALADGDIDSDRGALHAPDVDVLAQPELLVAIGAERAGFITVAACVTGAITLALWAGATLLPPDPTQAAPSVAILFASSALVSGALTQRGEHRLVSAFFAPLRGLLGLAALVALVAASVLALGASACVVDIVWSSAAGVASLLSALFAVAWWKARGRQVSRAEND</sequence>
<feature type="transmembrane region" description="Helical" evidence="1">
    <location>
        <begin position="305"/>
        <end position="324"/>
    </location>
</feature>
<dbReference type="RefSeq" id="WP_270024036.1">
    <property type="nucleotide sequence ID" value="NZ_JAPDDP010000007.1"/>
</dbReference>
<evidence type="ECO:0000313" key="2">
    <source>
        <dbReference type="EMBL" id="MDA0179733.1"/>
    </source>
</evidence>
<accession>A0A9X3S703</accession>
<feature type="transmembrane region" description="Helical" evidence="1">
    <location>
        <begin position="336"/>
        <end position="354"/>
    </location>
</feature>
<reference evidence="2" key="1">
    <citation type="submission" date="2022-10" db="EMBL/GenBank/DDBJ databases">
        <title>The WGS of Solirubrobacter phytolaccae KCTC 29190.</title>
        <authorList>
            <person name="Jiang Z."/>
        </authorList>
    </citation>
    <scope>NUCLEOTIDE SEQUENCE</scope>
    <source>
        <strain evidence="2">KCTC 29190</strain>
    </source>
</reference>
<evidence type="ECO:0000256" key="1">
    <source>
        <dbReference type="SAM" id="Phobius"/>
    </source>
</evidence>
<keyword evidence="1" id="KW-0812">Transmembrane</keyword>
<comment type="caution">
    <text evidence="2">The sequence shown here is derived from an EMBL/GenBank/DDBJ whole genome shotgun (WGS) entry which is preliminary data.</text>
</comment>
<keyword evidence="1" id="KW-0472">Membrane</keyword>
<dbReference type="EMBL" id="JAPDDP010000007">
    <property type="protein sequence ID" value="MDA0179733.1"/>
    <property type="molecule type" value="Genomic_DNA"/>
</dbReference>